<protein>
    <submittedName>
        <fullName evidence="6">Uncharacterized protein</fullName>
    </submittedName>
</protein>
<accession>A0A8J2NSZ0</accession>
<dbReference type="PANTHER" id="PTHR46481:SF10">
    <property type="entry name" value="ZINC FINGER BED DOMAIN-CONTAINING PROTEIN 39"/>
    <property type="match status" value="1"/>
</dbReference>
<dbReference type="GO" id="GO:0008270">
    <property type="term" value="F:zinc ion binding"/>
    <property type="evidence" value="ECO:0007669"/>
    <property type="project" value="UniProtKB-KW"/>
</dbReference>
<keyword evidence="4" id="KW-0862">Zinc</keyword>
<dbReference type="Proteomes" id="UP000708208">
    <property type="component" value="Unassembled WGS sequence"/>
</dbReference>
<evidence type="ECO:0000256" key="5">
    <source>
        <dbReference type="ARBA" id="ARBA00023242"/>
    </source>
</evidence>
<evidence type="ECO:0000256" key="2">
    <source>
        <dbReference type="ARBA" id="ARBA00022723"/>
    </source>
</evidence>
<sequence length="175" mass="20176">MHKEIKVGEVSRRQNESVRPFVVSISKKLARDDPKQKKFDDFVLNMWACNRSTLDIVNFLQFKELIESCDSAINVKSRQAMTNKLEQEVTCKIIPELCKELNDVTSGTLSLDLWTSHRKDGILGVKFHFIDDNFEIQQRTVAIREVNEKHDAVILKKYVEKVIEDIGLSEKVSPV</sequence>
<dbReference type="InterPro" id="IPR052035">
    <property type="entry name" value="ZnF_BED_domain_contain"/>
</dbReference>
<proteinExistence type="predicted"/>
<evidence type="ECO:0000313" key="7">
    <source>
        <dbReference type="Proteomes" id="UP000708208"/>
    </source>
</evidence>
<comment type="caution">
    <text evidence="6">The sequence shown here is derived from an EMBL/GenBank/DDBJ whole genome shotgun (WGS) entry which is preliminary data.</text>
</comment>
<dbReference type="EMBL" id="CAJVCH010015305">
    <property type="protein sequence ID" value="CAG7678881.1"/>
    <property type="molecule type" value="Genomic_DNA"/>
</dbReference>
<keyword evidence="2" id="KW-0479">Metal-binding</keyword>
<comment type="subcellular location">
    <subcellularLocation>
        <location evidence="1">Nucleus</location>
    </subcellularLocation>
</comment>
<keyword evidence="7" id="KW-1185">Reference proteome</keyword>
<name>A0A8J2NSZ0_9HEXA</name>
<dbReference type="GO" id="GO:0005634">
    <property type="term" value="C:nucleus"/>
    <property type="evidence" value="ECO:0007669"/>
    <property type="project" value="UniProtKB-SubCell"/>
</dbReference>
<evidence type="ECO:0000256" key="1">
    <source>
        <dbReference type="ARBA" id="ARBA00004123"/>
    </source>
</evidence>
<dbReference type="AlphaFoldDB" id="A0A8J2NSZ0"/>
<evidence type="ECO:0000256" key="3">
    <source>
        <dbReference type="ARBA" id="ARBA00022771"/>
    </source>
</evidence>
<dbReference type="OrthoDB" id="1607513at2759"/>
<reference evidence="6" key="1">
    <citation type="submission" date="2021-06" db="EMBL/GenBank/DDBJ databases">
        <authorList>
            <person name="Hodson N. C."/>
            <person name="Mongue J. A."/>
            <person name="Jaron S. K."/>
        </authorList>
    </citation>
    <scope>NUCLEOTIDE SEQUENCE</scope>
</reference>
<gene>
    <name evidence="6" type="ORF">AFUS01_LOCUS2646</name>
</gene>
<keyword evidence="3" id="KW-0863">Zinc-finger</keyword>
<dbReference type="PANTHER" id="PTHR46481">
    <property type="entry name" value="ZINC FINGER BED DOMAIN-CONTAINING PROTEIN 4"/>
    <property type="match status" value="1"/>
</dbReference>
<evidence type="ECO:0000256" key="4">
    <source>
        <dbReference type="ARBA" id="ARBA00022833"/>
    </source>
</evidence>
<evidence type="ECO:0000313" key="6">
    <source>
        <dbReference type="EMBL" id="CAG7678881.1"/>
    </source>
</evidence>
<organism evidence="6 7">
    <name type="scientific">Allacma fusca</name>
    <dbReference type="NCBI Taxonomy" id="39272"/>
    <lineage>
        <taxon>Eukaryota</taxon>
        <taxon>Metazoa</taxon>
        <taxon>Ecdysozoa</taxon>
        <taxon>Arthropoda</taxon>
        <taxon>Hexapoda</taxon>
        <taxon>Collembola</taxon>
        <taxon>Symphypleona</taxon>
        <taxon>Sminthuridae</taxon>
        <taxon>Allacma</taxon>
    </lineage>
</organism>
<keyword evidence="5" id="KW-0539">Nucleus</keyword>